<dbReference type="CDD" id="cd01638">
    <property type="entry name" value="CysQ"/>
    <property type="match status" value="1"/>
</dbReference>
<keyword evidence="3 4" id="KW-0460">Magnesium</keyword>
<evidence type="ECO:0000313" key="6">
    <source>
        <dbReference type="Proteomes" id="UP000484076"/>
    </source>
</evidence>
<evidence type="ECO:0000256" key="1">
    <source>
        <dbReference type="ARBA" id="ARBA00009759"/>
    </source>
</evidence>
<accession>A0A8X8H2Y8</accession>
<comment type="similarity">
    <text evidence="1">Belongs to the inositol monophosphatase superfamily.</text>
</comment>
<evidence type="ECO:0000256" key="4">
    <source>
        <dbReference type="PIRSR" id="PIRSR600760-2"/>
    </source>
</evidence>
<comment type="cofactor">
    <cofactor evidence="4">
        <name>Mg(2+)</name>
        <dbReference type="ChEBI" id="CHEBI:18420"/>
    </cofactor>
</comment>
<comment type="caution">
    <text evidence="5">The sequence shown here is derived from an EMBL/GenBank/DDBJ whole genome shotgun (WGS) entry which is preliminary data.</text>
</comment>
<dbReference type="Pfam" id="PF00459">
    <property type="entry name" value="Inositol_P"/>
    <property type="match status" value="1"/>
</dbReference>
<keyword evidence="6" id="KW-1185">Reference proteome</keyword>
<feature type="binding site" evidence="4">
    <location>
        <position position="88"/>
    </location>
    <ligand>
        <name>Mg(2+)</name>
        <dbReference type="ChEBI" id="CHEBI:18420"/>
        <label>1</label>
        <note>catalytic</note>
    </ligand>
</feature>
<dbReference type="RefSeq" id="WP_174539986.1">
    <property type="nucleotide sequence ID" value="NZ_WHUT02000014.1"/>
</dbReference>
<dbReference type="GO" id="GO:0006020">
    <property type="term" value="P:inositol metabolic process"/>
    <property type="evidence" value="ECO:0007669"/>
    <property type="project" value="TreeGrafter"/>
</dbReference>
<dbReference type="InterPro" id="IPR000760">
    <property type="entry name" value="Inositol_monophosphatase-like"/>
</dbReference>
<keyword evidence="2 4" id="KW-0479">Metal-binding</keyword>
<dbReference type="EMBL" id="WHUT02000014">
    <property type="protein sequence ID" value="NUB46346.1"/>
    <property type="molecule type" value="Genomic_DNA"/>
</dbReference>
<evidence type="ECO:0000256" key="2">
    <source>
        <dbReference type="ARBA" id="ARBA00022723"/>
    </source>
</evidence>
<dbReference type="GO" id="GO:0046854">
    <property type="term" value="P:phosphatidylinositol phosphate biosynthetic process"/>
    <property type="evidence" value="ECO:0007669"/>
    <property type="project" value="InterPro"/>
</dbReference>
<dbReference type="SUPFAM" id="SSF56655">
    <property type="entry name" value="Carbohydrate phosphatase"/>
    <property type="match status" value="1"/>
</dbReference>
<feature type="binding site" evidence="4">
    <location>
        <position position="86"/>
    </location>
    <ligand>
        <name>Mg(2+)</name>
        <dbReference type="ChEBI" id="CHEBI:18420"/>
        <label>1</label>
        <note>catalytic</note>
    </ligand>
</feature>
<name>A0A8X8H2Y8_9RHOB</name>
<dbReference type="GO" id="GO:0046872">
    <property type="term" value="F:metal ion binding"/>
    <property type="evidence" value="ECO:0007669"/>
    <property type="project" value="UniProtKB-KW"/>
</dbReference>
<dbReference type="AlphaFoldDB" id="A0A8X8H2Y8"/>
<dbReference type="Proteomes" id="UP000484076">
    <property type="component" value="Unassembled WGS sequence"/>
</dbReference>
<feature type="binding site" evidence="4">
    <location>
        <position position="68"/>
    </location>
    <ligand>
        <name>Mg(2+)</name>
        <dbReference type="ChEBI" id="CHEBI:18420"/>
        <label>1</label>
        <note>catalytic</note>
    </ligand>
</feature>
<dbReference type="Gene3D" id="3.40.190.80">
    <property type="match status" value="1"/>
</dbReference>
<dbReference type="GO" id="GO:0007165">
    <property type="term" value="P:signal transduction"/>
    <property type="evidence" value="ECO:0007669"/>
    <property type="project" value="TreeGrafter"/>
</dbReference>
<reference evidence="5" key="1">
    <citation type="submission" date="2020-05" db="EMBL/GenBank/DDBJ databases">
        <title>Fertoebacter nigrum gen. nov., sp. nov., a new member of the family Rhodobacteraceae.</title>
        <authorList>
            <person name="Szuroczki S."/>
            <person name="Abbaszade G."/>
            <person name="Buni D."/>
            <person name="Schumann P."/>
            <person name="Toth E."/>
        </authorList>
    </citation>
    <scope>NUCLEOTIDE SEQUENCE</scope>
    <source>
        <strain evidence="5">RG-N-1a</strain>
    </source>
</reference>
<feature type="binding site" evidence="4">
    <location>
        <position position="89"/>
    </location>
    <ligand>
        <name>Mg(2+)</name>
        <dbReference type="ChEBI" id="CHEBI:18420"/>
        <label>1</label>
        <note>catalytic</note>
    </ligand>
</feature>
<dbReference type="PRINTS" id="PR00377">
    <property type="entry name" value="IMPHPHTASES"/>
</dbReference>
<gene>
    <name evidence="5" type="ORF">GEU84_018295</name>
</gene>
<dbReference type="GO" id="GO:0008934">
    <property type="term" value="F:inositol monophosphate 1-phosphatase activity"/>
    <property type="evidence" value="ECO:0007669"/>
    <property type="project" value="TreeGrafter"/>
</dbReference>
<dbReference type="Gene3D" id="3.30.540.10">
    <property type="entry name" value="Fructose-1,6-Bisphosphatase, subunit A, domain 1"/>
    <property type="match status" value="1"/>
</dbReference>
<dbReference type="InterPro" id="IPR020550">
    <property type="entry name" value="Inositol_monophosphatase_CS"/>
</dbReference>
<feature type="binding site" evidence="4">
    <location>
        <position position="207"/>
    </location>
    <ligand>
        <name>Mg(2+)</name>
        <dbReference type="ChEBI" id="CHEBI:18420"/>
        <label>1</label>
        <note>catalytic</note>
    </ligand>
</feature>
<dbReference type="PROSITE" id="PS00630">
    <property type="entry name" value="IMP_2"/>
    <property type="match status" value="1"/>
</dbReference>
<organism evidence="5 6">
    <name type="scientific">Fertoeibacter niger</name>
    <dbReference type="NCBI Taxonomy" id="2656921"/>
    <lineage>
        <taxon>Bacteria</taxon>
        <taxon>Pseudomonadati</taxon>
        <taxon>Pseudomonadota</taxon>
        <taxon>Alphaproteobacteria</taxon>
        <taxon>Rhodobacterales</taxon>
        <taxon>Paracoccaceae</taxon>
        <taxon>Fertoeibacter</taxon>
    </lineage>
</organism>
<dbReference type="PANTHER" id="PTHR20854:SF4">
    <property type="entry name" value="INOSITOL-1-MONOPHOSPHATASE-RELATED"/>
    <property type="match status" value="1"/>
</dbReference>
<protein>
    <submittedName>
        <fullName evidence="5">3'(2'),5'-bisphosphate nucleotidase CysQ</fullName>
    </submittedName>
</protein>
<sequence length="261" mass="27394">MPDLADLALLEDAAREAGRIALGWWKNAPQVWDKDAGAGPVTEADLAVNVMLEARLRAARPGYGWLSEETEDGAERLDAAHCFVIDPIDGTRAFIAGEETWAHSLAVAEAGVVTAAVVYLPVLDRMYMATSGGAALKNGQPISASRISGIAGATLLTTAPNLAPELWPGGVPEVRRSFRASLAYRLCLVAEGRHDGMVTLRDAWEWDIAAGALIAAQAGAVVTDRQGAALRFNAEHPKADGVLAAAPGLHAALLARLHPQG</sequence>
<evidence type="ECO:0000256" key="3">
    <source>
        <dbReference type="ARBA" id="ARBA00022842"/>
    </source>
</evidence>
<proteinExistence type="inferred from homology"/>
<dbReference type="PANTHER" id="PTHR20854">
    <property type="entry name" value="INOSITOL MONOPHOSPHATASE"/>
    <property type="match status" value="1"/>
</dbReference>
<evidence type="ECO:0000313" key="5">
    <source>
        <dbReference type="EMBL" id="NUB46346.1"/>
    </source>
</evidence>